<dbReference type="Pfam" id="PF19300">
    <property type="entry name" value="BPD_transp_1_N"/>
    <property type="match status" value="1"/>
</dbReference>
<evidence type="ECO:0000256" key="7">
    <source>
        <dbReference type="RuleBase" id="RU363032"/>
    </source>
</evidence>
<dbReference type="InterPro" id="IPR000515">
    <property type="entry name" value="MetI-like"/>
</dbReference>
<dbReference type="InterPro" id="IPR035906">
    <property type="entry name" value="MetI-like_sf"/>
</dbReference>
<evidence type="ECO:0000256" key="2">
    <source>
        <dbReference type="ARBA" id="ARBA00022448"/>
    </source>
</evidence>
<evidence type="ECO:0000256" key="3">
    <source>
        <dbReference type="ARBA" id="ARBA00022475"/>
    </source>
</evidence>
<comment type="caution">
    <text evidence="9">The sequence shown here is derived from an EMBL/GenBank/DDBJ whole genome shotgun (WGS) entry which is preliminary data.</text>
</comment>
<dbReference type="PROSITE" id="PS50928">
    <property type="entry name" value="ABC_TM1"/>
    <property type="match status" value="1"/>
</dbReference>
<dbReference type="Gene3D" id="1.10.3720.10">
    <property type="entry name" value="MetI-like"/>
    <property type="match status" value="1"/>
</dbReference>
<evidence type="ECO:0000256" key="1">
    <source>
        <dbReference type="ARBA" id="ARBA00004651"/>
    </source>
</evidence>
<organism evidence="9 10">
    <name type="scientific">Agromyces mariniharenae</name>
    <dbReference type="NCBI Taxonomy" id="2604423"/>
    <lineage>
        <taxon>Bacteria</taxon>
        <taxon>Bacillati</taxon>
        <taxon>Actinomycetota</taxon>
        <taxon>Actinomycetes</taxon>
        <taxon>Micrococcales</taxon>
        <taxon>Microbacteriaceae</taxon>
        <taxon>Agromyces</taxon>
    </lineage>
</organism>
<reference evidence="9 10" key="1">
    <citation type="submission" date="2019-08" db="EMBL/GenBank/DDBJ databases">
        <authorList>
            <person name="Hu J."/>
        </authorList>
    </citation>
    <scope>NUCLEOTIDE SEQUENCE [LARGE SCALE GENOMIC DNA]</scope>
    <source>
        <strain evidence="9 10">NEAU-184</strain>
    </source>
</reference>
<comment type="subcellular location">
    <subcellularLocation>
        <location evidence="1 7">Cell membrane</location>
        <topology evidence="1 7">Multi-pass membrane protein</topology>
    </subcellularLocation>
</comment>
<keyword evidence="6 7" id="KW-0472">Membrane</keyword>
<evidence type="ECO:0000313" key="9">
    <source>
        <dbReference type="EMBL" id="TYL53123.1"/>
    </source>
</evidence>
<feature type="transmembrane region" description="Helical" evidence="7">
    <location>
        <begin position="229"/>
        <end position="255"/>
    </location>
</feature>
<keyword evidence="2 7" id="KW-0813">Transport</keyword>
<sequence>MAYLARRTGQALIVLAVAFTATFVLLQALPGDAILIKFESPELGLSPDQIADIRAAYGADNSVIEQFLHTLTGFVVGDFGYSVQYGTAVHELIGAALPGTLALAGFGFLVAVVIAVGLAVLSTLAPFAWLRSFLRSLPGLFVSVPVFWLGIVLIQVFSFQLRLVPVIGADPVQGLILPVLTLAIPISAPLAQVLVRSIDEVQLSPFVAVVRAKGASPARVLWRDVARNAVLPTITIAGVLIGELIGGAVVTETVFGRAGIGRLTEEAVRNQDVAVLQAVVVLAALVFVAVNLVVDLVYPVLDPRLKRKAVAA</sequence>
<gene>
    <name evidence="9" type="ORF">FYC51_05300</name>
</gene>
<dbReference type="CDD" id="cd06261">
    <property type="entry name" value="TM_PBP2"/>
    <property type="match status" value="1"/>
</dbReference>
<dbReference type="Pfam" id="PF00528">
    <property type="entry name" value="BPD_transp_1"/>
    <property type="match status" value="1"/>
</dbReference>
<protein>
    <submittedName>
        <fullName evidence="9">ABC transporter permease</fullName>
    </submittedName>
</protein>
<accession>A0A5S4V5K2</accession>
<feature type="domain" description="ABC transmembrane type-1" evidence="8">
    <location>
        <begin position="97"/>
        <end position="298"/>
    </location>
</feature>
<keyword evidence="10" id="KW-1185">Reference proteome</keyword>
<dbReference type="SUPFAM" id="SSF161098">
    <property type="entry name" value="MetI-like"/>
    <property type="match status" value="1"/>
</dbReference>
<proteinExistence type="inferred from homology"/>
<keyword evidence="5 7" id="KW-1133">Transmembrane helix</keyword>
<keyword evidence="3" id="KW-1003">Cell membrane</keyword>
<dbReference type="Proteomes" id="UP000325243">
    <property type="component" value="Unassembled WGS sequence"/>
</dbReference>
<dbReference type="GO" id="GO:0055085">
    <property type="term" value="P:transmembrane transport"/>
    <property type="evidence" value="ECO:0007669"/>
    <property type="project" value="InterPro"/>
</dbReference>
<keyword evidence="4 7" id="KW-0812">Transmembrane</keyword>
<comment type="similarity">
    <text evidence="7">Belongs to the binding-protein-dependent transport system permease family.</text>
</comment>
<feature type="transmembrane region" description="Helical" evidence="7">
    <location>
        <begin position="275"/>
        <end position="298"/>
    </location>
</feature>
<dbReference type="AlphaFoldDB" id="A0A5S4V5K2"/>
<feature type="transmembrane region" description="Helical" evidence="7">
    <location>
        <begin position="175"/>
        <end position="195"/>
    </location>
</feature>
<evidence type="ECO:0000256" key="6">
    <source>
        <dbReference type="ARBA" id="ARBA00023136"/>
    </source>
</evidence>
<feature type="transmembrane region" description="Helical" evidence="7">
    <location>
        <begin position="140"/>
        <end position="163"/>
    </location>
</feature>
<name>A0A5S4V5K2_9MICO</name>
<dbReference type="GO" id="GO:0005886">
    <property type="term" value="C:plasma membrane"/>
    <property type="evidence" value="ECO:0007669"/>
    <property type="project" value="UniProtKB-SubCell"/>
</dbReference>
<feature type="transmembrane region" description="Helical" evidence="7">
    <location>
        <begin position="101"/>
        <end position="128"/>
    </location>
</feature>
<evidence type="ECO:0000256" key="4">
    <source>
        <dbReference type="ARBA" id="ARBA00022692"/>
    </source>
</evidence>
<dbReference type="PANTHER" id="PTHR43163:SF6">
    <property type="entry name" value="DIPEPTIDE TRANSPORT SYSTEM PERMEASE PROTEIN DPPB-RELATED"/>
    <property type="match status" value="1"/>
</dbReference>
<dbReference type="InterPro" id="IPR045621">
    <property type="entry name" value="BPD_transp_1_N"/>
</dbReference>
<dbReference type="PANTHER" id="PTHR43163">
    <property type="entry name" value="DIPEPTIDE TRANSPORT SYSTEM PERMEASE PROTEIN DPPB-RELATED"/>
    <property type="match status" value="1"/>
</dbReference>
<evidence type="ECO:0000259" key="8">
    <source>
        <dbReference type="PROSITE" id="PS50928"/>
    </source>
</evidence>
<dbReference type="RefSeq" id="WP_148732593.1">
    <property type="nucleotide sequence ID" value="NZ_VSSB01000001.1"/>
</dbReference>
<evidence type="ECO:0000256" key="5">
    <source>
        <dbReference type="ARBA" id="ARBA00022989"/>
    </source>
</evidence>
<dbReference type="EMBL" id="VSSB01000001">
    <property type="protein sequence ID" value="TYL53123.1"/>
    <property type="molecule type" value="Genomic_DNA"/>
</dbReference>
<evidence type="ECO:0000313" key="10">
    <source>
        <dbReference type="Proteomes" id="UP000325243"/>
    </source>
</evidence>